<feature type="chain" id="PRO_5041463049" description="EGF-like domain-containing protein" evidence="2">
    <location>
        <begin position="19"/>
        <end position="179"/>
    </location>
</feature>
<organism evidence="5 6">
    <name type="scientific">Mesorhabditis spiculigera</name>
    <dbReference type="NCBI Taxonomy" id="96644"/>
    <lineage>
        <taxon>Eukaryota</taxon>
        <taxon>Metazoa</taxon>
        <taxon>Ecdysozoa</taxon>
        <taxon>Nematoda</taxon>
        <taxon>Chromadorea</taxon>
        <taxon>Rhabditida</taxon>
        <taxon>Rhabditina</taxon>
        <taxon>Rhabditomorpha</taxon>
        <taxon>Rhabditoidea</taxon>
        <taxon>Rhabditidae</taxon>
        <taxon>Mesorhabditinae</taxon>
        <taxon>Mesorhabditis</taxon>
    </lineage>
</organism>
<dbReference type="PROSITE" id="PS01186">
    <property type="entry name" value="EGF_2"/>
    <property type="match status" value="1"/>
</dbReference>
<keyword evidence="6" id="KW-1185">Reference proteome</keyword>
<evidence type="ECO:0000259" key="4">
    <source>
        <dbReference type="PROSITE" id="PS01186"/>
    </source>
</evidence>
<keyword evidence="2" id="KW-0732">Signal</keyword>
<evidence type="ECO:0000313" key="5">
    <source>
        <dbReference type="EMBL" id="CAJ0580930.1"/>
    </source>
</evidence>
<feature type="domain" description="EGF-like" evidence="3 4">
    <location>
        <begin position="94"/>
        <end position="105"/>
    </location>
</feature>
<keyword evidence="1" id="KW-0812">Transmembrane</keyword>
<dbReference type="AlphaFoldDB" id="A0AA36D6H2"/>
<dbReference type="PROSITE" id="PS00022">
    <property type="entry name" value="EGF_1"/>
    <property type="match status" value="1"/>
</dbReference>
<keyword evidence="1" id="KW-1133">Transmembrane helix</keyword>
<reference evidence="5" key="1">
    <citation type="submission" date="2023-06" db="EMBL/GenBank/DDBJ databases">
        <authorList>
            <person name="Delattre M."/>
        </authorList>
    </citation>
    <scope>NUCLEOTIDE SEQUENCE</scope>
    <source>
        <strain evidence="5">AF72</strain>
    </source>
</reference>
<evidence type="ECO:0000259" key="3">
    <source>
        <dbReference type="PROSITE" id="PS00022"/>
    </source>
</evidence>
<gene>
    <name evidence="5" type="ORF">MSPICULIGERA_LOCUS19104</name>
</gene>
<feature type="transmembrane region" description="Helical" evidence="1">
    <location>
        <begin position="120"/>
        <end position="141"/>
    </location>
</feature>
<dbReference type="InterPro" id="IPR000742">
    <property type="entry name" value="EGF"/>
</dbReference>
<name>A0AA36D6H2_9BILA</name>
<evidence type="ECO:0000256" key="2">
    <source>
        <dbReference type="SAM" id="SignalP"/>
    </source>
</evidence>
<sequence length="179" mass="19584">MNLLIFILVVLSLSTAFAAPPGIKRCVNGQLSNGICICDYGFTGTMCHREMHCDTRERLPNGSCSPCQKGWAGTDCDRIDCGQHGKPNGDSTRCNCEPPYSGAFCTNLESGDVIYSYNSFFTSIGPLGVLLVIPLAIMVYVCNRTSARLRTAKVEKHLETHIVQGTDIDPKVLHKLLKK</sequence>
<evidence type="ECO:0000256" key="1">
    <source>
        <dbReference type="SAM" id="Phobius"/>
    </source>
</evidence>
<dbReference type="Proteomes" id="UP001177023">
    <property type="component" value="Unassembled WGS sequence"/>
</dbReference>
<feature type="signal peptide" evidence="2">
    <location>
        <begin position="1"/>
        <end position="18"/>
    </location>
</feature>
<evidence type="ECO:0000313" key="6">
    <source>
        <dbReference type="Proteomes" id="UP001177023"/>
    </source>
</evidence>
<comment type="caution">
    <text evidence="5">The sequence shown here is derived from an EMBL/GenBank/DDBJ whole genome shotgun (WGS) entry which is preliminary data.</text>
</comment>
<keyword evidence="1" id="KW-0472">Membrane</keyword>
<dbReference type="EMBL" id="CATQJA010002662">
    <property type="protein sequence ID" value="CAJ0580930.1"/>
    <property type="molecule type" value="Genomic_DNA"/>
</dbReference>
<protein>
    <recommendedName>
        <fullName evidence="3 4">EGF-like domain-containing protein</fullName>
    </recommendedName>
</protein>
<proteinExistence type="predicted"/>
<feature type="non-terminal residue" evidence="5">
    <location>
        <position position="179"/>
    </location>
</feature>
<dbReference type="Gene3D" id="2.10.25.10">
    <property type="entry name" value="Laminin"/>
    <property type="match status" value="1"/>
</dbReference>
<accession>A0AA36D6H2</accession>